<dbReference type="Pfam" id="PF01553">
    <property type="entry name" value="Acyltransferase"/>
    <property type="match status" value="1"/>
</dbReference>
<organism evidence="4 5">
    <name type="scientific">Rhizopus oryzae</name>
    <name type="common">Mucormycosis agent</name>
    <name type="synonym">Rhizopus arrhizus var. delemar</name>
    <dbReference type="NCBI Taxonomy" id="64495"/>
    <lineage>
        <taxon>Eukaryota</taxon>
        <taxon>Fungi</taxon>
        <taxon>Fungi incertae sedis</taxon>
        <taxon>Mucoromycota</taxon>
        <taxon>Mucoromycotina</taxon>
        <taxon>Mucoromycetes</taxon>
        <taxon>Mucorales</taxon>
        <taxon>Mucorineae</taxon>
        <taxon>Rhizopodaceae</taxon>
        <taxon>Rhizopus</taxon>
    </lineage>
</organism>
<comment type="caution">
    <text evidence="4">The sequence shown here is derived from an EMBL/GenBank/DDBJ whole genome shotgun (WGS) entry which is preliminary data.</text>
</comment>
<dbReference type="GO" id="GO:0006631">
    <property type="term" value="P:fatty acid metabolic process"/>
    <property type="evidence" value="ECO:0007669"/>
    <property type="project" value="TreeGrafter"/>
</dbReference>
<dbReference type="InterPro" id="IPR002123">
    <property type="entry name" value="Plipid/glycerol_acylTrfase"/>
</dbReference>
<feature type="region of interest" description="Disordered" evidence="2">
    <location>
        <begin position="806"/>
        <end position="839"/>
    </location>
</feature>
<dbReference type="GO" id="GO:0019432">
    <property type="term" value="P:triglyceride biosynthetic process"/>
    <property type="evidence" value="ECO:0007669"/>
    <property type="project" value="TreeGrafter"/>
</dbReference>
<gene>
    <name evidence="4" type="ORF">G6F64_003494</name>
</gene>
<dbReference type="InterPro" id="IPR045520">
    <property type="entry name" value="GPAT/DHAPAT_C"/>
</dbReference>
<dbReference type="Pfam" id="PF19277">
    <property type="entry name" value="GPAT_C"/>
    <property type="match status" value="1"/>
</dbReference>
<feature type="domain" description="Phospholipid/glycerol acyltransferase" evidence="3">
    <location>
        <begin position="662"/>
        <end position="786"/>
    </location>
</feature>
<dbReference type="Gene3D" id="3.40.50.720">
    <property type="entry name" value="NAD(P)-binding Rossmann-like Domain"/>
    <property type="match status" value="1"/>
</dbReference>
<dbReference type="EMBL" id="JAANQT010000343">
    <property type="protein sequence ID" value="KAG1311852.1"/>
    <property type="molecule type" value="Genomic_DNA"/>
</dbReference>
<dbReference type="GO" id="GO:0006072">
    <property type="term" value="P:glycerol-3-phosphate metabolic process"/>
    <property type="evidence" value="ECO:0007669"/>
    <property type="project" value="TreeGrafter"/>
</dbReference>
<comment type="subcellular location">
    <subcellularLocation>
        <location evidence="1">Endomembrane system</location>
        <topology evidence="1">Peripheral membrane protein</topology>
    </subcellularLocation>
</comment>
<reference evidence="4" key="1">
    <citation type="journal article" date="2020" name="Microb. Genom.">
        <title>Genetic diversity of clinical and environmental Mucorales isolates obtained from an investigation of mucormycosis cases among solid organ transplant recipients.</title>
        <authorList>
            <person name="Nguyen M.H."/>
            <person name="Kaul D."/>
            <person name="Muto C."/>
            <person name="Cheng S.J."/>
            <person name="Richter R.A."/>
            <person name="Bruno V.M."/>
            <person name="Liu G."/>
            <person name="Beyhan S."/>
            <person name="Sundermann A.J."/>
            <person name="Mounaud S."/>
            <person name="Pasculle A.W."/>
            <person name="Nierman W.C."/>
            <person name="Driscoll E."/>
            <person name="Cumbie R."/>
            <person name="Clancy C.J."/>
            <person name="Dupont C.L."/>
        </authorList>
    </citation>
    <scope>NUCLEOTIDE SEQUENCE</scope>
    <source>
        <strain evidence="4">GL11</strain>
    </source>
</reference>
<accession>A0A9P6XE71</accession>
<dbReference type="PANTHER" id="PTHR12563:SF17">
    <property type="entry name" value="DIHYDROXYACETONE PHOSPHATE ACYLTRANSFERASE"/>
    <property type="match status" value="1"/>
</dbReference>
<keyword evidence="5" id="KW-1185">Reference proteome</keyword>
<dbReference type="InterPro" id="IPR022284">
    <property type="entry name" value="GPAT/DHAPAT"/>
</dbReference>
<dbReference type="Pfam" id="PF07993">
    <property type="entry name" value="NAD_binding_4"/>
    <property type="match status" value="1"/>
</dbReference>
<evidence type="ECO:0000259" key="3">
    <source>
        <dbReference type="SMART" id="SM00563"/>
    </source>
</evidence>
<dbReference type="GO" id="GO:0031966">
    <property type="term" value="C:mitochondrial membrane"/>
    <property type="evidence" value="ECO:0007669"/>
    <property type="project" value="TreeGrafter"/>
</dbReference>
<proteinExistence type="predicted"/>
<evidence type="ECO:0000256" key="1">
    <source>
        <dbReference type="ARBA" id="ARBA00004184"/>
    </source>
</evidence>
<dbReference type="GO" id="GO:0008654">
    <property type="term" value="P:phospholipid biosynthetic process"/>
    <property type="evidence" value="ECO:0007669"/>
    <property type="project" value="TreeGrafter"/>
</dbReference>
<dbReference type="AlphaFoldDB" id="A0A9P6XE71"/>
<evidence type="ECO:0000313" key="4">
    <source>
        <dbReference type="EMBL" id="KAG1311852.1"/>
    </source>
</evidence>
<feature type="compositionally biased region" description="Polar residues" evidence="2">
    <location>
        <begin position="806"/>
        <end position="828"/>
    </location>
</feature>
<dbReference type="OrthoDB" id="429813at2759"/>
<name>A0A9P6XE71_RHIOR</name>
<dbReference type="PANTHER" id="PTHR12563">
    <property type="entry name" value="GLYCEROL-3-PHOSPHATE ACYLTRANSFERASE"/>
    <property type="match status" value="1"/>
</dbReference>
<dbReference type="SMART" id="SM00563">
    <property type="entry name" value="PlsC"/>
    <property type="match status" value="1"/>
</dbReference>
<protein>
    <recommendedName>
        <fullName evidence="3">Phospholipid/glycerol acyltransferase domain-containing protein</fullName>
    </recommendedName>
</protein>
<evidence type="ECO:0000256" key="2">
    <source>
        <dbReference type="SAM" id="MobiDB-lite"/>
    </source>
</evidence>
<dbReference type="GO" id="GO:0012505">
    <property type="term" value="C:endomembrane system"/>
    <property type="evidence" value="ECO:0007669"/>
    <property type="project" value="UniProtKB-SubCell"/>
</dbReference>
<dbReference type="InterPro" id="IPR013120">
    <property type="entry name" value="FAR_NAD-bd"/>
</dbReference>
<evidence type="ECO:0000313" key="5">
    <source>
        <dbReference type="Proteomes" id="UP000716291"/>
    </source>
</evidence>
<dbReference type="Proteomes" id="UP000716291">
    <property type="component" value="Unassembled WGS sequence"/>
</dbReference>
<dbReference type="InterPro" id="IPR036291">
    <property type="entry name" value="NAD(P)-bd_dom_sf"/>
</dbReference>
<dbReference type="SUPFAM" id="SSF51735">
    <property type="entry name" value="NAD(P)-binding Rossmann-fold domains"/>
    <property type="match status" value="1"/>
</dbReference>
<dbReference type="GO" id="GO:0004366">
    <property type="term" value="F:glycerol-3-phosphate O-acyltransferase activity"/>
    <property type="evidence" value="ECO:0007669"/>
    <property type="project" value="TreeGrafter"/>
</dbReference>
<sequence length="1258" mass="144050">MNSNESLVDYYRNKTILVTGATGFVGKAVLWHLLKAAGQVIDKVYVLIRPKRIPGGTPSQRLLDEIINTKVFKELMNKGLFKREKLIPISYDLTLSQLGLSMEESVQMKDINIVVHCASTSEYENSLEWNLETNVLGTIRLMDYLNNECLNMCSFVYMSPIHIYQDLPSEEGPLIKEQVYDLAGLGDPNEFLQSLLGADEKELPNFVKRILQKYPTLHLFTKALVEHLITKKHQVFYSSTIFRSGYIGPSAIEPTPGWTSGVSGMSAWLALYGQSIPVIQPDQGQRSLRITPIDYVSQSIIHAIPQLNHKGSSLIYHIPSLPLPLTWYQAYTAIQDYWSRPVNSILHDQKLPTAASYFSTNKALSKAKFLMRYYFRPNKTNVTKKSPLDIDQSKWLELASNTRSNLAKQYLHPWEYDTSRFDALLSKTGIEWIEPYDRLDLYSYLMQSCFGVKIYTLHAGPQIRTSVLDSTCDCALYSVIKSKAMENNQPSYPSLMDEPFQSIVYTEEEMRQRVQHMMDITMTSLHHPKQSLEDEKVWKPVWIEYINDTLEDWCTIIESQSHNEKRWKLDENAELAKVTVLNDAKVIEAIHQVSERSGMPAEKVMDEAVKSLNRIQERTQLSYAWFAASYLEKLFKTMFSCIRINKVDLVKIQHCVQNKQKVVYVPVNRTVLDPILVWFLAIRYDLPIPALVLDEALAILGPISDILRLAGAVFIKRDPSARSVLTTGVTSAYLRHLLRERGALTMVLEKVRSRSGLLQRPYNDGLLEMIQQEKDVVFVPVNLTYEEIPDLDHLVKQDLQHLKSTKSTTIGGLNRTKSQRMSTPTKLSRPSDSRAQRVRSRSLGHGQLHLLKQDEEHESSSNKNLIGKVLVGFGEPVYLKSDSENQDIASEIQREQKKAVVLSPVSLIAAILLFSRVQGNMIDLETMKEHLKYLYNFVKVQGISVDWQDFEDSETIVFYSIRLLEKNSNIVTVEERSNNSTLFHLSIETESVLNLAYYANQLQEIFILDSIFAVVYLSLNTLNDNNSSVFLERFEFLATLFQPYISMSWDIKKEYDRLSDKYKENYDMQQFGLLASFIYPTIDSFWVTLCALSALVDDVKALPYSLIPILTQWIGMHLISGRRTIYSEVLSAEYSQNAIKSFFQFDLLGTEPAKMILSPDAQMLMQALGLPTNEDLVVKQEKHNIRDVCRKIEQVRIKQEEGPSSTYVFEKCQNQIKSLIRTKDNNYFSKKMGATVTDPKEEAMIQLGYTLIQSMVLK</sequence>